<gene>
    <name evidence="1" type="ordered locus">Atc_2132</name>
</gene>
<evidence type="ECO:0000313" key="1">
    <source>
        <dbReference type="EMBL" id="AEK58780.1"/>
    </source>
</evidence>
<dbReference type="AlphaFoldDB" id="F9ZRZ6"/>
<organism evidence="1 2">
    <name type="scientific">Acidithiobacillus caldus (strain SM-1)</name>
    <dbReference type="NCBI Taxonomy" id="990288"/>
    <lineage>
        <taxon>Bacteria</taxon>
        <taxon>Pseudomonadati</taxon>
        <taxon>Pseudomonadota</taxon>
        <taxon>Acidithiobacillia</taxon>
        <taxon>Acidithiobacillales</taxon>
        <taxon>Acidithiobacillaceae</taxon>
        <taxon>Acidithiobacillus</taxon>
    </lineage>
</organism>
<reference evidence="1 2" key="1">
    <citation type="journal article" date="2011" name="J. Genet. Genomics">
        <title>Unraveling the Acidithiobacillus caldus complete genome and its central metabolisms for carbon assimilation.</title>
        <authorList>
            <person name="You X.Y."/>
            <person name="Guo X."/>
            <person name="Zheng H.J."/>
            <person name="Zhang M.J."/>
            <person name="Liu L.J."/>
            <person name="Zhu Y.Q."/>
            <person name="Zhu B."/>
            <person name="Wang S.Y."/>
            <person name="Zhao G.P."/>
            <person name="Poetsch A."/>
            <person name="Jiang C.Y."/>
            <person name="Liu S.J."/>
        </authorList>
    </citation>
    <scope>NUCLEOTIDE SEQUENCE [LARGE SCALE GENOMIC DNA]</scope>
    <source>
        <strain evidence="1 2">SM-1</strain>
    </source>
</reference>
<accession>F9ZRZ6</accession>
<dbReference type="RefSeq" id="WP_014003279.1">
    <property type="nucleotide sequence ID" value="NC_015850.1"/>
</dbReference>
<dbReference type="EMBL" id="CP002573">
    <property type="protein sequence ID" value="AEK58780.1"/>
    <property type="molecule type" value="Genomic_DNA"/>
</dbReference>
<dbReference type="STRING" id="990288.Atc_2132"/>
<evidence type="ECO:0000313" key="2">
    <source>
        <dbReference type="Proteomes" id="UP000006135"/>
    </source>
</evidence>
<dbReference type="HOGENOM" id="CLU_1773353_0_0_6"/>
<keyword evidence="2" id="KW-1185">Reference proteome</keyword>
<proteinExistence type="predicted"/>
<dbReference type="Proteomes" id="UP000006135">
    <property type="component" value="Chromosome"/>
</dbReference>
<dbReference type="KEGG" id="acu:Atc_2132"/>
<sequence length="146" mass="16386">MLKMIQISVLVDTNAIDGPFPKDFSGTSALEVMELLSNPKRRRLESGRRVPVVLDSRVEDQGEVVPELEDAIVNDTYYLQEAFTESVVVASPNQPAPSRFWAEDYGWADQNRATRYRPLKSEMPDVYGDPEYCGYAAFLDAPSIHG</sequence>
<dbReference type="GeneID" id="92932047"/>
<protein>
    <submittedName>
        <fullName evidence="1">Uncharacterized protein</fullName>
    </submittedName>
</protein>
<name>F9ZRZ6_ACICS</name>